<sequence>MSTKEGLKIFYNNRIVEQPEKNDSSSNNNNKSQDFLGEIVKELCNLYNEERSKGKISKSILDLLEKFIEKKNQNPDNIINWCLNDKINPTVQIILGHFGFWYEEILSSDDENEIKKQFLEADKIFKSLQILNVKIPDEIDSGLHISDNEILNSNTYRYINLIYPVPDFN</sequence>
<evidence type="ECO:0000313" key="1">
    <source>
        <dbReference type="EMBL" id="CAG8468539.1"/>
    </source>
</evidence>
<dbReference type="EMBL" id="CAJVPM010001526">
    <property type="protein sequence ID" value="CAG8468539.1"/>
    <property type="molecule type" value="Genomic_DNA"/>
</dbReference>
<reference evidence="1" key="1">
    <citation type="submission" date="2021-06" db="EMBL/GenBank/DDBJ databases">
        <authorList>
            <person name="Kallberg Y."/>
            <person name="Tangrot J."/>
            <person name="Rosling A."/>
        </authorList>
    </citation>
    <scope>NUCLEOTIDE SEQUENCE</scope>
    <source>
        <strain evidence="1">AU212A</strain>
    </source>
</reference>
<keyword evidence="2" id="KW-1185">Reference proteome</keyword>
<proteinExistence type="predicted"/>
<gene>
    <name evidence="1" type="ORF">SCALOS_LOCUS1926</name>
</gene>
<dbReference type="Proteomes" id="UP000789860">
    <property type="component" value="Unassembled WGS sequence"/>
</dbReference>
<protein>
    <submittedName>
        <fullName evidence="1">9134_t:CDS:1</fullName>
    </submittedName>
</protein>
<comment type="caution">
    <text evidence="1">The sequence shown here is derived from an EMBL/GenBank/DDBJ whole genome shotgun (WGS) entry which is preliminary data.</text>
</comment>
<organism evidence="1 2">
    <name type="scientific">Scutellospora calospora</name>
    <dbReference type="NCBI Taxonomy" id="85575"/>
    <lineage>
        <taxon>Eukaryota</taxon>
        <taxon>Fungi</taxon>
        <taxon>Fungi incertae sedis</taxon>
        <taxon>Mucoromycota</taxon>
        <taxon>Glomeromycotina</taxon>
        <taxon>Glomeromycetes</taxon>
        <taxon>Diversisporales</taxon>
        <taxon>Gigasporaceae</taxon>
        <taxon>Scutellospora</taxon>
    </lineage>
</organism>
<evidence type="ECO:0000313" key="2">
    <source>
        <dbReference type="Proteomes" id="UP000789860"/>
    </source>
</evidence>
<accession>A0ACA9KEE5</accession>
<name>A0ACA9KEE5_9GLOM</name>